<dbReference type="InterPro" id="IPR001128">
    <property type="entry name" value="Cyt_P450"/>
</dbReference>
<dbReference type="PANTHER" id="PTHR24282">
    <property type="entry name" value="CYTOCHROME P450 FAMILY MEMBER"/>
    <property type="match status" value="1"/>
</dbReference>
<feature type="non-terminal residue" evidence="11">
    <location>
        <position position="258"/>
    </location>
</feature>
<dbReference type="InterPro" id="IPR050665">
    <property type="entry name" value="Cytochrome_P450_Monooxygen"/>
</dbReference>
<evidence type="ECO:0000313" key="12">
    <source>
        <dbReference type="Proteomes" id="UP000823775"/>
    </source>
</evidence>
<keyword evidence="6" id="KW-1133">Transmembrane helix</keyword>
<keyword evidence="8" id="KW-0408">Iron</keyword>
<keyword evidence="4" id="KW-0812">Transmembrane</keyword>
<proteinExistence type="inferred from homology"/>
<name>A0ABS8Y1L1_DATST</name>
<accession>A0ABS8Y1L1</accession>
<keyword evidence="9" id="KW-0503">Monooxygenase</keyword>
<dbReference type="EMBL" id="JACEIK010017930">
    <property type="protein sequence ID" value="MCE5165933.1"/>
    <property type="molecule type" value="Genomic_DNA"/>
</dbReference>
<comment type="similarity">
    <text evidence="2">Belongs to the cytochrome P450 family.</text>
</comment>
<comment type="subcellular location">
    <subcellularLocation>
        <location evidence="1">Membrane</location>
    </subcellularLocation>
</comment>
<evidence type="ECO:0008006" key="13">
    <source>
        <dbReference type="Google" id="ProtNLM"/>
    </source>
</evidence>
<evidence type="ECO:0000256" key="2">
    <source>
        <dbReference type="ARBA" id="ARBA00010617"/>
    </source>
</evidence>
<protein>
    <recommendedName>
        <fullName evidence="13">Cytochrome P450</fullName>
    </recommendedName>
</protein>
<comment type="caution">
    <text evidence="11">The sequence shown here is derived from an EMBL/GenBank/DDBJ whole genome shotgun (WGS) entry which is preliminary data.</text>
</comment>
<evidence type="ECO:0000256" key="6">
    <source>
        <dbReference type="ARBA" id="ARBA00022989"/>
    </source>
</evidence>
<dbReference type="Proteomes" id="UP000823775">
    <property type="component" value="Unassembled WGS sequence"/>
</dbReference>
<dbReference type="PANTHER" id="PTHR24282:SF63">
    <property type="entry name" value="CYTOCHROME P450 734A1-LIKE"/>
    <property type="match status" value="1"/>
</dbReference>
<reference evidence="11 12" key="1">
    <citation type="journal article" date="2021" name="BMC Genomics">
        <title>Datura genome reveals duplications of psychoactive alkaloid biosynthetic genes and high mutation rate following tissue culture.</title>
        <authorList>
            <person name="Rajewski A."/>
            <person name="Carter-House D."/>
            <person name="Stajich J."/>
            <person name="Litt A."/>
        </authorList>
    </citation>
    <scope>NUCLEOTIDE SEQUENCE [LARGE SCALE GENOMIC DNA]</scope>
    <source>
        <strain evidence="11">AR-01</strain>
    </source>
</reference>
<evidence type="ECO:0000256" key="1">
    <source>
        <dbReference type="ARBA" id="ARBA00004370"/>
    </source>
</evidence>
<keyword evidence="7" id="KW-0560">Oxidoreductase</keyword>
<evidence type="ECO:0000256" key="5">
    <source>
        <dbReference type="ARBA" id="ARBA00022723"/>
    </source>
</evidence>
<evidence type="ECO:0000256" key="7">
    <source>
        <dbReference type="ARBA" id="ARBA00023002"/>
    </source>
</evidence>
<evidence type="ECO:0000256" key="9">
    <source>
        <dbReference type="ARBA" id="ARBA00023033"/>
    </source>
</evidence>
<dbReference type="Gene3D" id="1.10.630.10">
    <property type="entry name" value="Cytochrome P450"/>
    <property type="match status" value="2"/>
</dbReference>
<keyword evidence="10" id="KW-0472">Membrane</keyword>
<dbReference type="SUPFAM" id="SSF48264">
    <property type="entry name" value="Cytochrome P450"/>
    <property type="match status" value="1"/>
</dbReference>
<evidence type="ECO:0000256" key="4">
    <source>
        <dbReference type="ARBA" id="ARBA00022692"/>
    </source>
</evidence>
<keyword evidence="12" id="KW-1185">Reference proteome</keyword>
<organism evidence="11 12">
    <name type="scientific">Datura stramonium</name>
    <name type="common">Jimsonweed</name>
    <name type="synonym">Common thornapple</name>
    <dbReference type="NCBI Taxonomy" id="4076"/>
    <lineage>
        <taxon>Eukaryota</taxon>
        <taxon>Viridiplantae</taxon>
        <taxon>Streptophyta</taxon>
        <taxon>Embryophyta</taxon>
        <taxon>Tracheophyta</taxon>
        <taxon>Spermatophyta</taxon>
        <taxon>Magnoliopsida</taxon>
        <taxon>eudicotyledons</taxon>
        <taxon>Gunneridae</taxon>
        <taxon>Pentapetalae</taxon>
        <taxon>asterids</taxon>
        <taxon>lamiids</taxon>
        <taxon>Solanales</taxon>
        <taxon>Solanaceae</taxon>
        <taxon>Solanoideae</taxon>
        <taxon>Datureae</taxon>
        <taxon>Datura</taxon>
    </lineage>
</organism>
<evidence type="ECO:0000256" key="3">
    <source>
        <dbReference type="ARBA" id="ARBA00022617"/>
    </source>
</evidence>
<keyword evidence="5" id="KW-0479">Metal-binding</keyword>
<evidence type="ECO:0000256" key="8">
    <source>
        <dbReference type="ARBA" id="ARBA00023004"/>
    </source>
</evidence>
<keyword evidence="3" id="KW-0349">Heme</keyword>
<dbReference type="InterPro" id="IPR036396">
    <property type="entry name" value="Cyt_P450_sf"/>
</dbReference>
<evidence type="ECO:0000313" key="11">
    <source>
        <dbReference type="EMBL" id="MCE5165933.1"/>
    </source>
</evidence>
<sequence>MEAALCFHWLFVVVFSYVLLLFAQRALVHLWWTPKRIQKHFKKQGITGPNYHFLFGNLKEIARFTTTPPFISHHDILPTVLPFYHHWKKIYGSIFIVWFGPTARVTISDPALIRDIFVLKSDNFEKNESPALVKKLEGDGLLSLKGEKWAHHRKIITPTFYVENLKVLSEECPNDLLEVMIKATHEYTNSSNITVNDIVEECKTIFFAGKHTTSNLLTWTTILLAMHPQWQELAREEVLRVCGARDPPSKDHLSKLKT</sequence>
<evidence type="ECO:0000256" key="10">
    <source>
        <dbReference type="ARBA" id="ARBA00023136"/>
    </source>
</evidence>
<dbReference type="Pfam" id="PF00067">
    <property type="entry name" value="p450"/>
    <property type="match status" value="2"/>
</dbReference>
<gene>
    <name evidence="11" type="ORF">HAX54_013250</name>
</gene>